<name>A0ABQ9Y6E5_9EUKA</name>
<feature type="region of interest" description="Disordered" evidence="1">
    <location>
        <begin position="175"/>
        <end position="217"/>
    </location>
</feature>
<evidence type="ECO:0000313" key="3">
    <source>
        <dbReference type="Proteomes" id="UP001281761"/>
    </source>
</evidence>
<proteinExistence type="predicted"/>
<feature type="compositionally biased region" description="Acidic residues" evidence="1">
    <location>
        <begin position="208"/>
        <end position="217"/>
    </location>
</feature>
<dbReference type="Proteomes" id="UP001281761">
    <property type="component" value="Unassembled WGS sequence"/>
</dbReference>
<keyword evidence="3" id="KW-1185">Reference proteome</keyword>
<sequence>MISMFIVVLNTFNSCSITTDQVTELSTLITTSINTLICSVFSTLRASRPTSTCFEGNGIEFILSDEDIEEMLIFRIETLGSMLDNVFADASSIIEFVMMEHEGISISSLHTRKWLLDRRAQVYYIILNVPVAATEKMKKACLLFTGNRAKSCVLQIAIARKDDVLRLKQRLDDTESGEDNSITGTFGATVNSQSNTQGTNDDGGFNENDFDGPDSAR</sequence>
<organism evidence="2 3">
    <name type="scientific">Blattamonas nauphoetae</name>
    <dbReference type="NCBI Taxonomy" id="2049346"/>
    <lineage>
        <taxon>Eukaryota</taxon>
        <taxon>Metamonada</taxon>
        <taxon>Preaxostyla</taxon>
        <taxon>Oxymonadida</taxon>
        <taxon>Blattamonas</taxon>
    </lineage>
</organism>
<dbReference type="EMBL" id="JARBJD010000031">
    <property type="protein sequence ID" value="KAK2959296.1"/>
    <property type="molecule type" value="Genomic_DNA"/>
</dbReference>
<gene>
    <name evidence="2" type="ORF">BLNAU_5854</name>
</gene>
<feature type="compositionally biased region" description="Polar residues" evidence="1">
    <location>
        <begin position="179"/>
        <end position="199"/>
    </location>
</feature>
<evidence type="ECO:0000256" key="1">
    <source>
        <dbReference type="SAM" id="MobiDB-lite"/>
    </source>
</evidence>
<accession>A0ABQ9Y6E5</accession>
<evidence type="ECO:0000313" key="2">
    <source>
        <dbReference type="EMBL" id="KAK2959296.1"/>
    </source>
</evidence>
<reference evidence="2 3" key="1">
    <citation type="journal article" date="2022" name="bioRxiv">
        <title>Genomics of Preaxostyla Flagellates Illuminates Evolutionary Transitions and the Path Towards Mitochondrial Loss.</title>
        <authorList>
            <person name="Novak L.V.F."/>
            <person name="Treitli S.C."/>
            <person name="Pyrih J."/>
            <person name="Halakuc P."/>
            <person name="Pipaliya S.V."/>
            <person name="Vacek V."/>
            <person name="Brzon O."/>
            <person name="Soukal P."/>
            <person name="Eme L."/>
            <person name="Dacks J.B."/>
            <person name="Karnkowska A."/>
            <person name="Elias M."/>
            <person name="Hampl V."/>
        </authorList>
    </citation>
    <scope>NUCLEOTIDE SEQUENCE [LARGE SCALE GENOMIC DNA]</scope>
    <source>
        <strain evidence="2">NAU3</strain>
        <tissue evidence="2">Gut</tissue>
    </source>
</reference>
<comment type="caution">
    <text evidence="2">The sequence shown here is derived from an EMBL/GenBank/DDBJ whole genome shotgun (WGS) entry which is preliminary data.</text>
</comment>
<protein>
    <submittedName>
        <fullName evidence="2">Uncharacterized protein</fullName>
    </submittedName>
</protein>